<dbReference type="EMBL" id="AHZU02001796">
    <property type="protein sequence ID" value="KFG29103.1"/>
    <property type="molecule type" value="Genomic_DNA"/>
</dbReference>
<comment type="caution">
    <text evidence="2">The sequence shown here is derived from an EMBL/GenBank/DDBJ whole genome shotgun (WGS) entry which is preliminary data.</text>
</comment>
<organism evidence="2 3">
    <name type="scientific">Toxoplasma gondii GAB2-2007-GAL-DOM2</name>
    <dbReference type="NCBI Taxonomy" id="1130820"/>
    <lineage>
        <taxon>Eukaryota</taxon>
        <taxon>Sar</taxon>
        <taxon>Alveolata</taxon>
        <taxon>Apicomplexa</taxon>
        <taxon>Conoidasida</taxon>
        <taxon>Coccidia</taxon>
        <taxon>Eucoccidiorida</taxon>
        <taxon>Eimeriorina</taxon>
        <taxon>Sarcocystidae</taxon>
        <taxon>Toxoplasma</taxon>
    </lineage>
</organism>
<proteinExistence type="predicted"/>
<feature type="region of interest" description="Disordered" evidence="1">
    <location>
        <begin position="104"/>
        <end position="138"/>
    </location>
</feature>
<evidence type="ECO:0000313" key="2">
    <source>
        <dbReference type="EMBL" id="KFG29103.1"/>
    </source>
</evidence>
<dbReference type="AlphaFoldDB" id="A0A086JAD5"/>
<accession>A0A086JAD5</accession>
<gene>
    <name evidence="2" type="ORF">TGDOM2_401690</name>
</gene>
<dbReference type="VEuPathDB" id="ToxoDB:TGDOM2_401690"/>
<evidence type="ECO:0000313" key="3">
    <source>
        <dbReference type="Proteomes" id="UP000028837"/>
    </source>
</evidence>
<reference evidence="2 3" key="1">
    <citation type="submission" date="2014-02" db="EMBL/GenBank/DDBJ databases">
        <authorList>
            <person name="Sibley D."/>
            <person name="Venepally P."/>
            <person name="Karamycheva S."/>
            <person name="Hadjithomas M."/>
            <person name="Khan A."/>
            <person name="Brunk B."/>
            <person name="Roos D."/>
            <person name="Caler E."/>
            <person name="Lorenzi H."/>
        </authorList>
    </citation>
    <scope>NUCLEOTIDE SEQUENCE [LARGE SCALE GENOMIC DNA]</scope>
    <source>
        <strain evidence="2 3">GAB2-2007-GAL-DOM2</strain>
    </source>
</reference>
<dbReference type="Proteomes" id="UP000028837">
    <property type="component" value="Unassembled WGS sequence"/>
</dbReference>
<sequence>MVSGPSHTPVPARSEMTFAHLAIQNLRKEAQNIEASWLRDEALFIAERAAYRMARANDPSPSPAVLLQWQYTDKSYFQTQCTAHLQKARDLRRQADALEVELESLLSSPSGHAPDPSLGTESTGIDVTPPTPPPKHSHVADVSLELHRLCAVLIHPGSDSVTLHDAQSPFRETTTETEASVSEQCRELRKTPVTRRCYGYSDVTVADSSLRLSPAGASTMLQAATSRLRARLCVTRISTAPPD</sequence>
<protein>
    <submittedName>
        <fullName evidence="2">Putative KRUF family protein</fullName>
    </submittedName>
</protein>
<name>A0A086JAD5_TOXGO</name>
<evidence type="ECO:0000256" key="1">
    <source>
        <dbReference type="SAM" id="MobiDB-lite"/>
    </source>
</evidence>
<dbReference type="OrthoDB" id="10478357at2759"/>